<sequence>MLCSKIDHICLYSYNYLFLKYFESFIAEYQ</sequence>
<evidence type="ECO:0000313" key="2">
    <source>
        <dbReference type="Proteomes" id="UP001208570"/>
    </source>
</evidence>
<organism evidence="1 2">
    <name type="scientific">Paralvinella palmiformis</name>
    <dbReference type="NCBI Taxonomy" id="53620"/>
    <lineage>
        <taxon>Eukaryota</taxon>
        <taxon>Metazoa</taxon>
        <taxon>Spiralia</taxon>
        <taxon>Lophotrochozoa</taxon>
        <taxon>Annelida</taxon>
        <taxon>Polychaeta</taxon>
        <taxon>Sedentaria</taxon>
        <taxon>Canalipalpata</taxon>
        <taxon>Terebellida</taxon>
        <taxon>Terebelliformia</taxon>
        <taxon>Alvinellidae</taxon>
        <taxon>Paralvinella</taxon>
    </lineage>
</organism>
<protein>
    <submittedName>
        <fullName evidence="1">Uncharacterized protein</fullName>
    </submittedName>
</protein>
<dbReference type="EMBL" id="JAODUP010000430">
    <property type="protein sequence ID" value="KAK2149933.1"/>
    <property type="molecule type" value="Genomic_DNA"/>
</dbReference>
<accession>A0AAD9MZJ2</accession>
<comment type="caution">
    <text evidence="1">The sequence shown here is derived from an EMBL/GenBank/DDBJ whole genome shotgun (WGS) entry which is preliminary data.</text>
</comment>
<dbReference type="Proteomes" id="UP001208570">
    <property type="component" value="Unassembled WGS sequence"/>
</dbReference>
<reference evidence="1" key="1">
    <citation type="journal article" date="2023" name="Mol. Biol. Evol.">
        <title>Third-Generation Sequencing Reveals the Adaptive Role of the Epigenome in Three Deep-Sea Polychaetes.</title>
        <authorList>
            <person name="Perez M."/>
            <person name="Aroh O."/>
            <person name="Sun Y."/>
            <person name="Lan Y."/>
            <person name="Juniper S.K."/>
            <person name="Young C.R."/>
            <person name="Angers B."/>
            <person name="Qian P.Y."/>
        </authorList>
    </citation>
    <scope>NUCLEOTIDE SEQUENCE</scope>
    <source>
        <strain evidence="1">P08H-3</strain>
    </source>
</reference>
<evidence type="ECO:0000313" key="1">
    <source>
        <dbReference type="EMBL" id="KAK2149933.1"/>
    </source>
</evidence>
<name>A0AAD9MZJ2_9ANNE</name>
<gene>
    <name evidence="1" type="ORF">LSH36_430g01000</name>
</gene>
<keyword evidence="2" id="KW-1185">Reference proteome</keyword>
<proteinExistence type="predicted"/>
<dbReference type="AlphaFoldDB" id="A0AAD9MZJ2"/>